<reference evidence="6" key="1">
    <citation type="submission" date="2018-05" db="EMBL/GenBank/DDBJ databases">
        <authorList>
            <person name="Lanie J.A."/>
            <person name="Ng W.-L."/>
            <person name="Kazmierczak K.M."/>
            <person name="Andrzejewski T.M."/>
            <person name="Davidsen T.M."/>
            <person name="Wayne K.J."/>
            <person name="Tettelin H."/>
            <person name="Glass J.I."/>
            <person name="Rusch D."/>
            <person name="Podicherti R."/>
            <person name="Tsui H.-C.T."/>
            <person name="Winkler M.E."/>
        </authorList>
    </citation>
    <scope>NUCLEOTIDE SEQUENCE</scope>
</reference>
<evidence type="ECO:0000256" key="1">
    <source>
        <dbReference type="ARBA" id="ARBA00004196"/>
    </source>
</evidence>
<accession>A0A383CF33</accession>
<dbReference type="InterPro" id="IPR036249">
    <property type="entry name" value="Thioredoxin-like_sf"/>
</dbReference>
<evidence type="ECO:0000259" key="5">
    <source>
        <dbReference type="PROSITE" id="PS51352"/>
    </source>
</evidence>
<evidence type="ECO:0000256" key="4">
    <source>
        <dbReference type="ARBA" id="ARBA00023284"/>
    </source>
</evidence>
<dbReference type="EMBL" id="UINC01208467">
    <property type="protein sequence ID" value="SVE31016.1"/>
    <property type="molecule type" value="Genomic_DNA"/>
</dbReference>
<keyword evidence="4" id="KW-0676">Redox-active center</keyword>
<dbReference type="PROSITE" id="PS51352">
    <property type="entry name" value="THIOREDOXIN_2"/>
    <property type="match status" value="1"/>
</dbReference>
<protein>
    <recommendedName>
        <fullName evidence="5">Thioredoxin domain-containing protein</fullName>
    </recommendedName>
</protein>
<dbReference type="AlphaFoldDB" id="A0A383CF33"/>
<dbReference type="InterPro" id="IPR013766">
    <property type="entry name" value="Thioredoxin_domain"/>
</dbReference>
<dbReference type="CDD" id="cd02966">
    <property type="entry name" value="TlpA_like_family"/>
    <property type="match status" value="1"/>
</dbReference>
<proteinExistence type="predicted"/>
<dbReference type="Pfam" id="PF08534">
    <property type="entry name" value="Redoxin"/>
    <property type="match status" value="1"/>
</dbReference>
<dbReference type="GO" id="GO:0016491">
    <property type="term" value="F:oxidoreductase activity"/>
    <property type="evidence" value="ECO:0007669"/>
    <property type="project" value="InterPro"/>
</dbReference>
<sequence>DKGYKILPGIDLTKFTAKQQVTILERANKERCTCKCKLTVAGCRNDDSSCGTGKKLAAKIVEEVTGQAPAEPKDKDVGKPLDIQFTATDGTKVDLTKMKGKVVLIDFWATWCGPCIREIPNIKKTYAKLHPKGFEIVGISLDSNKDKLVNFIKEKEMPWPQYFDGLSWKNKISSKYGIRSIPAMWLVDTKGNLVDKNARSGLEEKVEKLLSQ</sequence>
<dbReference type="PANTHER" id="PTHR42852:SF6">
    <property type="entry name" value="THIOL:DISULFIDE INTERCHANGE PROTEIN DSBE"/>
    <property type="match status" value="1"/>
</dbReference>
<dbReference type="GO" id="GO:0030313">
    <property type="term" value="C:cell envelope"/>
    <property type="evidence" value="ECO:0007669"/>
    <property type="project" value="UniProtKB-SubCell"/>
</dbReference>
<evidence type="ECO:0000256" key="3">
    <source>
        <dbReference type="ARBA" id="ARBA00023157"/>
    </source>
</evidence>
<evidence type="ECO:0000256" key="2">
    <source>
        <dbReference type="ARBA" id="ARBA00022748"/>
    </source>
</evidence>
<dbReference type="InterPro" id="IPR050553">
    <property type="entry name" value="Thioredoxin_ResA/DsbE_sf"/>
</dbReference>
<keyword evidence="3" id="KW-1015">Disulfide bond</keyword>
<keyword evidence="2" id="KW-0201">Cytochrome c-type biogenesis</keyword>
<gene>
    <name evidence="6" type="ORF">METZ01_LOCUS483870</name>
</gene>
<evidence type="ECO:0000313" key="6">
    <source>
        <dbReference type="EMBL" id="SVE31016.1"/>
    </source>
</evidence>
<organism evidence="6">
    <name type="scientific">marine metagenome</name>
    <dbReference type="NCBI Taxonomy" id="408172"/>
    <lineage>
        <taxon>unclassified sequences</taxon>
        <taxon>metagenomes</taxon>
        <taxon>ecological metagenomes</taxon>
    </lineage>
</organism>
<feature type="non-terminal residue" evidence="6">
    <location>
        <position position="1"/>
    </location>
</feature>
<dbReference type="Gene3D" id="3.40.30.10">
    <property type="entry name" value="Glutaredoxin"/>
    <property type="match status" value="1"/>
</dbReference>
<dbReference type="InterPro" id="IPR013740">
    <property type="entry name" value="Redoxin"/>
</dbReference>
<name>A0A383CF33_9ZZZZ</name>
<dbReference type="GO" id="GO:0017004">
    <property type="term" value="P:cytochrome complex assembly"/>
    <property type="evidence" value="ECO:0007669"/>
    <property type="project" value="UniProtKB-KW"/>
</dbReference>
<feature type="domain" description="Thioredoxin" evidence="5">
    <location>
        <begin position="74"/>
        <end position="212"/>
    </location>
</feature>
<dbReference type="SUPFAM" id="SSF52833">
    <property type="entry name" value="Thioredoxin-like"/>
    <property type="match status" value="1"/>
</dbReference>
<comment type="subcellular location">
    <subcellularLocation>
        <location evidence="1">Cell envelope</location>
    </subcellularLocation>
</comment>
<dbReference type="PANTHER" id="PTHR42852">
    <property type="entry name" value="THIOL:DISULFIDE INTERCHANGE PROTEIN DSBE"/>
    <property type="match status" value="1"/>
</dbReference>